<dbReference type="RefSeq" id="WP_134834226.1">
    <property type="nucleotide sequence ID" value="NZ_SATR01000003.1"/>
</dbReference>
<comment type="caution">
    <text evidence="7">The sequence shown here is derived from an EMBL/GenBank/DDBJ whole genome shotgun (WGS) entry which is preliminary data.</text>
</comment>
<reference evidence="7 8" key="1">
    <citation type="submission" date="2019-01" db="EMBL/GenBank/DDBJ databases">
        <title>Vibrio BEI176 sp. nov, a marine bacterium isolated from China: eastern marignal seas.</title>
        <authorList>
            <person name="Li B."/>
        </authorList>
    </citation>
    <scope>NUCLEOTIDE SEQUENCE [LARGE SCALE GENOMIC DNA]</scope>
    <source>
        <strain evidence="7 8">BEI176</strain>
    </source>
</reference>
<feature type="transmembrane region" description="Helical" evidence="6">
    <location>
        <begin position="439"/>
        <end position="464"/>
    </location>
</feature>
<organism evidence="7 8">
    <name type="scientific">Vibrio ouci</name>
    <dbReference type="NCBI Taxonomy" id="2499078"/>
    <lineage>
        <taxon>Bacteria</taxon>
        <taxon>Pseudomonadati</taxon>
        <taxon>Pseudomonadota</taxon>
        <taxon>Gammaproteobacteria</taxon>
        <taxon>Vibrionales</taxon>
        <taxon>Vibrionaceae</taxon>
        <taxon>Vibrio</taxon>
    </lineage>
</organism>
<dbReference type="PANTHER" id="PTHR30250:SF11">
    <property type="entry name" value="O-ANTIGEN TRANSPORTER-RELATED"/>
    <property type="match status" value="1"/>
</dbReference>
<keyword evidence="8" id="KW-1185">Reference proteome</keyword>
<gene>
    <name evidence="7" type="ORF">ELS82_03330</name>
</gene>
<evidence type="ECO:0000256" key="3">
    <source>
        <dbReference type="ARBA" id="ARBA00022692"/>
    </source>
</evidence>
<feature type="transmembrane region" description="Helical" evidence="6">
    <location>
        <begin position="289"/>
        <end position="313"/>
    </location>
</feature>
<evidence type="ECO:0000256" key="6">
    <source>
        <dbReference type="SAM" id="Phobius"/>
    </source>
</evidence>
<dbReference type="InterPro" id="IPR050833">
    <property type="entry name" value="Poly_Biosynth_Transport"/>
</dbReference>
<feature type="transmembrane region" description="Helical" evidence="6">
    <location>
        <begin position="211"/>
        <end position="229"/>
    </location>
</feature>
<evidence type="ECO:0000256" key="4">
    <source>
        <dbReference type="ARBA" id="ARBA00022989"/>
    </source>
</evidence>
<dbReference type="PANTHER" id="PTHR30250">
    <property type="entry name" value="PST FAMILY PREDICTED COLANIC ACID TRANSPORTER"/>
    <property type="match status" value="1"/>
</dbReference>
<feature type="transmembrane region" description="Helical" evidence="6">
    <location>
        <begin position="357"/>
        <end position="374"/>
    </location>
</feature>
<evidence type="ECO:0000313" key="8">
    <source>
        <dbReference type="Proteomes" id="UP000297753"/>
    </source>
</evidence>
<feature type="transmembrane region" description="Helical" evidence="6">
    <location>
        <begin position="39"/>
        <end position="62"/>
    </location>
</feature>
<dbReference type="OrthoDB" id="7107952at2"/>
<feature type="transmembrane region" description="Helical" evidence="6">
    <location>
        <begin position="7"/>
        <end position="27"/>
    </location>
</feature>
<evidence type="ECO:0000256" key="2">
    <source>
        <dbReference type="ARBA" id="ARBA00022475"/>
    </source>
</evidence>
<protein>
    <recommendedName>
        <fullName evidence="9">Polysaccharide biosynthesis protein</fullName>
    </recommendedName>
</protein>
<feature type="transmembrane region" description="Helical" evidence="6">
    <location>
        <begin position="325"/>
        <end position="345"/>
    </location>
</feature>
<keyword evidence="5 6" id="KW-0472">Membrane</keyword>
<evidence type="ECO:0000313" key="7">
    <source>
        <dbReference type="EMBL" id="TFH92998.1"/>
    </source>
</evidence>
<feature type="transmembrane region" description="Helical" evidence="6">
    <location>
        <begin position="142"/>
        <end position="163"/>
    </location>
</feature>
<keyword evidence="2" id="KW-1003">Cell membrane</keyword>
<evidence type="ECO:0000256" key="1">
    <source>
        <dbReference type="ARBA" id="ARBA00004651"/>
    </source>
</evidence>
<dbReference type="Proteomes" id="UP000297753">
    <property type="component" value="Unassembled WGS sequence"/>
</dbReference>
<keyword evidence="3 6" id="KW-0812">Transmembrane</keyword>
<dbReference type="GO" id="GO:0005886">
    <property type="term" value="C:plasma membrane"/>
    <property type="evidence" value="ECO:0007669"/>
    <property type="project" value="UniProtKB-SubCell"/>
</dbReference>
<feature type="transmembrane region" description="Helical" evidence="6">
    <location>
        <begin position="380"/>
        <end position="403"/>
    </location>
</feature>
<dbReference type="EMBL" id="SATR01000003">
    <property type="protein sequence ID" value="TFH92998.1"/>
    <property type="molecule type" value="Genomic_DNA"/>
</dbReference>
<evidence type="ECO:0008006" key="9">
    <source>
        <dbReference type="Google" id="ProtNLM"/>
    </source>
</evidence>
<feature type="transmembrane region" description="Helical" evidence="6">
    <location>
        <begin position="83"/>
        <end position="104"/>
    </location>
</feature>
<keyword evidence="4 6" id="KW-1133">Transmembrane helix</keyword>
<proteinExistence type="predicted"/>
<sequence>MSNKSDFIILLAGRLIQVALTLVALRVSTTILPQLEMGYVYYLIVLQSFFTLFLISPVGQFFNRQASKWYDNNIIYSNYIKQVVYISLISVLSTIVLFFAKLLGYDLPSYSLLVVSSCLVLSQSSNQTIVPLLNMLGHRRAFVSFSLITAIFSLLMSFIFITFFGATAFSWLLGIVVGNLIVTIIATLWFKTTLTNNQSNAGIDLAQLRRFCLPIAIATIFMWFLNSGYRMVVEGVYGLEFLAFLGVGLSVSSQVFSIAESLLTQYFIPGLFKKSEVDCEISRTNLVNSYFSLVIPLYVSLALFLTHSIEYFFPYIIAEQYYDAYHFAIYGAWIELGRVLTNAFAIVSQVERKTSKFLFPYAFGAVFLFLSMSLNNEFYSVVSIETLLVTSGFIVLITMYFFMKRSLKFTIPIKGIVLFNLFTLPAIIFFNLFNIPTSISIASLILCFIGGLIYILGVFLAYFFSFKYLEVKL</sequence>
<accession>A0A4Y8WL52</accession>
<feature type="transmembrane region" description="Helical" evidence="6">
    <location>
        <begin position="241"/>
        <end position="268"/>
    </location>
</feature>
<feature type="transmembrane region" description="Helical" evidence="6">
    <location>
        <begin position="415"/>
        <end position="433"/>
    </location>
</feature>
<feature type="transmembrane region" description="Helical" evidence="6">
    <location>
        <begin position="169"/>
        <end position="190"/>
    </location>
</feature>
<name>A0A4Y8WL52_9VIBR</name>
<comment type="subcellular location">
    <subcellularLocation>
        <location evidence="1">Cell membrane</location>
        <topology evidence="1">Multi-pass membrane protein</topology>
    </subcellularLocation>
</comment>
<dbReference type="AlphaFoldDB" id="A0A4Y8WL52"/>
<evidence type="ECO:0000256" key="5">
    <source>
        <dbReference type="ARBA" id="ARBA00023136"/>
    </source>
</evidence>